<dbReference type="KEGG" id="ppd:Ppro_1703"/>
<feature type="domain" description="Surface-adhesin protein E-like" evidence="1">
    <location>
        <begin position="26"/>
        <end position="153"/>
    </location>
</feature>
<accession>A1APP6</accession>
<evidence type="ECO:0000313" key="2">
    <source>
        <dbReference type="EMBL" id="ABK99316.1"/>
    </source>
</evidence>
<dbReference type="Pfam" id="PF16747">
    <property type="entry name" value="Adhesin_E"/>
    <property type="match status" value="1"/>
</dbReference>
<dbReference type="HOGENOM" id="CLU_1711525_0_0_7"/>
<evidence type="ECO:0000313" key="3">
    <source>
        <dbReference type="Proteomes" id="UP000006732"/>
    </source>
</evidence>
<sequence>MKSILSLLLLTVLLCSCSRDERPDKWAFLSKDRDSTYYYTLDKMKRKDDQHLVKIWVKTVFHDIRHIRDDDVSYAKNMFMIKCDERRYKVNIGFNYSPSNEAVSKTAMEQEVGIPLVIDKTNKEITAPPVTPDPYLPITPDTPAARLYDIVCR</sequence>
<dbReference type="EMBL" id="CP000482">
    <property type="protein sequence ID" value="ABK99316.1"/>
    <property type="molecule type" value="Genomic_DNA"/>
</dbReference>
<dbReference type="AlphaFoldDB" id="A1APP6"/>
<gene>
    <name evidence="2" type="ordered locus">Ppro_1703</name>
</gene>
<dbReference type="STRING" id="338966.Ppro_1703"/>
<name>A1APP6_PELPD</name>
<dbReference type="Proteomes" id="UP000006732">
    <property type="component" value="Chromosome"/>
</dbReference>
<dbReference type="InterPro" id="IPR031939">
    <property type="entry name" value="Adhesin_E-like"/>
</dbReference>
<keyword evidence="3" id="KW-1185">Reference proteome</keyword>
<organism evidence="2 3">
    <name type="scientific">Pelobacter propionicus (strain DSM 2379 / NBRC 103807 / OttBd1)</name>
    <dbReference type="NCBI Taxonomy" id="338966"/>
    <lineage>
        <taxon>Bacteria</taxon>
        <taxon>Pseudomonadati</taxon>
        <taxon>Thermodesulfobacteriota</taxon>
        <taxon>Desulfuromonadia</taxon>
        <taxon>Desulfuromonadales</taxon>
        <taxon>Desulfuromonadaceae</taxon>
        <taxon>Pelobacter</taxon>
    </lineage>
</organism>
<reference evidence="2 3" key="1">
    <citation type="submission" date="2006-10" db="EMBL/GenBank/DDBJ databases">
        <title>Complete sequence of chromosome of Pelobacter propionicus DSM 2379.</title>
        <authorList>
            <consortium name="US DOE Joint Genome Institute"/>
            <person name="Copeland A."/>
            <person name="Lucas S."/>
            <person name="Lapidus A."/>
            <person name="Barry K."/>
            <person name="Detter J.C."/>
            <person name="Glavina del Rio T."/>
            <person name="Hammon N."/>
            <person name="Israni S."/>
            <person name="Dalin E."/>
            <person name="Tice H."/>
            <person name="Pitluck S."/>
            <person name="Saunders E."/>
            <person name="Brettin T."/>
            <person name="Bruce D."/>
            <person name="Han C."/>
            <person name="Tapia R."/>
            <person name="Schmutz J."/>
            <person name="Larimer F."/>
            <person name="Land M."/>
            <person name="Hauser L."/>
            <person name="Kyrpides N."/>
            <person name="Kim E."/>
            <person name="Lovley D."/>
            <person name="Richardson P."/>
        </authorList>
    </citation>
    <scope>NUCLEOTIDE SEQUENCE [LARGE SCALE GENOMIC DNA]</scope>
    <source>
        <strain evidence="3">DSM 2379 / NBRC 103807 / OttBd1</strain>
    </source>
</reference>
<dbReference type="RefSeq" id="WP_011735593.1">
    <property type="nucleotide sequence ID" value="NC_008609.1"/>
</dbReference>
<dbReference type="PROSITE" id="PS51257">
    <property type="entry name" value="PROKAR_LIPOPROTEIN"/>
    <property type="match status" value="1"/>
</dbReference>
<protein>
    <recommendedName>
        <fullName evidence="1">Surface-adhesin protein E-like domain-containing protein</fullName>
    </recommendedName>
</protein>
<evidence type="ECO:0000259" key="1">
    <source>
        <dbReference type="Pfam" id="PF16747"/>
    </source>
</evidence>
<proteinExistence type="predicted"/>